<dbReference type="PANTHER" id="PTHR43244">
    <property type="match status" value="1"/>
</dbReference>
<dbReference type="InterPro" id="IPR011251">
    <property type="entry name" value="Luciferase-like_dom"/>
</dbReference>
<dbReference type="GO" id="GO:0052749">
    <property type="term" value="F:glucose-6-phosphate dehydrogenase (coenzyme F420) activity"/>
    <property type="evidence" value="ECO:0007669"/>
    <property type="project" value="UniProtKB-EC"/>
</dbReference>
<dbReference type="Gene3D" id="3.20.20.30">
    <property type="entry name" value="Luciferase-like domain"/>
    <property type="match status" value="1"/>
</dbReference>
<dbReference type="GO" id="GO:0016705">
    <property type="term" value="F:oxidoreductase activity, acting on paired donors, with incorporation or reduction of molecular oxygen"/>
    <property type="evidence" value="ECO:0007669"/>
    <property type="project" value="InterPro"/>
</dbReference>
<dbReference type="EC" id="1.1.98.2" evidence="3"/>
<dbReference type="CDD" id="cd01097">
    <property type="entry name" value="Tetrahydromethanopterin_reductase"/>
    <property type="match status" value="1"/>
</dbReference>
<dbReference type="SUPFAM" id="SSF51679">
    <property type="entry name" value="Bacterial luciferase-like"/>
    <property type="match status" value="1"/>
</dbReference>
<dbReference type="PANTHER" id="PTHR43244:SF1">
    <property type="entry name" value="5,10-METHYLENETETRAHYDROMETHANOPTERIN REDUCTASE"/>
    <property type="match status" value="1"/>
</dbReference>
<dbReference type="InterPro" id="IPR036661">
    <property type="entry name" value="Luciferase-like_sf"/>
</dbReference>
<name>K0IM57_NITGG</name>
<protein>
    <submittedName>
        <fullName evidence="3">Putative F420-dependent glucose-6-phosphate dehydrogenase</fullName>
        <ecNumber evidence="3">1.1.98.2</ecNumber>
    </submittedName>
</protein>
<organism evidence="3 4">
    <name type="scientific">Nitrososphaera gargensis (strain Ga9.2)</name>
    <dbReference type="NCBI Taxonomy" id="1237085"/>
    <lineage>
        <taxon>Archaea</taxon>
        <taxon>Nitrososphaerota</taxon>
        <taxon>Nitrososphaeria</taxon>
        <taxon>Nitrososphaerales</taxon>
        <taxon>Nitrososphaeraceae</taxon>
        <taxon>Nitrososphaera</taxon>
    </lineage>
</organism>
<dbReference type="Proteomes" id="UP000008037">
    <property type="component" value="Chromosome"/>
</dbReference>
<dbReference type="BioCyc" id="CNIT1237085:G1324-634-MONOMER"/>
<dbReference type="NCBIfam" id="TIGR03557">
    <property type="entry name" value="F420_G6P_family"/>
    <property type="match status" value="1"/>
</dbReference>
<sequence length="343" mass="38523">MGYWAAQEQYSMQDLLKFVTEAEKSGFATTMTSDHFHPWWHDGAFGNFTWIWMAAAAENTKRMQFVTGVTAPVYRYHPAIIAQAFASLDVLYPGRIGLGLGSGEAMNEAPLGFDWPRARARLARTKEAIQIIKELWGQGVDDEGFVNFNGEYFLIRDAKLYTPPSTKIPVYMAATGKQAAKVAAQYSDGLITYLPAAEAGKVLHIFDATAEKEGRDKDSLEKIAEYKVSFSEDYDEAFKSATFWRATLIKNVFDSDISDPRSLQQKAESKVPDEKIKQAIQITTSIEDCIKSIEDYFKVGFTRVYVHSTSPDEIKFIQMFSKKVMPHFSIEARGSRKTTATSA</sequence>
<dbReference type="Pfam" id="PF00296">
    <property type="entry name" value="Bac_luciferase"/>
    <property type="match status" value="1"/>
</dbReference>
<accession>K0IM57</accession>
<dbReference type="EMBL" id="CP002408">
    <property type="protein sequence ID" value="AFU57579.1"/>
    <property type="molecule type" value="Genomic_DNA"/>
</dbReference>
<reference evidence="3 4" key="1">
    <citation type="journal article" date="2012" name="Environ. Microbiol.">
        <title>The genome of the ammonia-oxidizing Candidatus Nitrososphaera gargensis: insights into metabolic versatility and environmental adaptations.</title>
        <authorList>
            <person name="Spang A."/>
            <person name="Poehlein A."/>
            <person name="Offre P."/>
            <person name="Zumbragel S."/>
            <person name="Haider S."/>
            <person name="Rychlik N."/>
            <person name="Nowka B."/>
            <person name="Schmeisser C."/>
            <person name="Lebedeva E.V."/>
            <person name="Rattei T."/>
            <person name="Bohm C."/>
            <person name="Schmid M."/>
            <person name="Galushko A."/>
            <person name="Hatzenpichler R."/>
            <person name="Weinmaier T."/>
            <person name="Daniel R."/>
            <person name="Schleper C."/>
            <person name="Spieck E."/>
            <person name="Streit W."/>
            <person name="Wagner M."/>
        </authorList>
    </citation>
    <scope>NUCLEOTIDE SEQUENCE [LARGE SCALE GENOMIC DNA]</scope>
    <source>
        <strain evidence="4">Ga9.2</strain>
    </source>
</reference>
<keyword evidence="1 3" id="KW-0560">Oxidoreductase</keyword>
<dbReference type="InterPro" id="IPR019945">
    <property type="entry name" value="F420_G6P_DH-rel"/>
</dbReference>
<dbReference type="AlphaFoldDB" id="K0IM57"/>
<evidence type="ECO:0000256" key="1">
    <source>
        <dbReference type="ARBA" id="ARBA00023002"/>
    </source>
</evidence>
<dbReference type="InParanoid" id="K0IM57"/>
<evidence type="ECO:0000259" key="2">
    <source>
        <dbReference type="Pfam" id="PF00296"/>
    </source>
</evidence>
<keyword evidence="4" id="KW-1185">Reference proteome</keyword>
<dbReference type="KEGG" id="nga:Ngar_c06360"/>
<dbReference type="HOGENOM" id="CLU_027853_4_0_2"/>
<dbReference type="STRING" id="1237085.Ngar_c06360"/>
<evidence type="ECO:0000313" key="3">
    <source>
        <dbReference type="EMBL" id="AFU57579.1"/>
    </source>
</evidence>
<gene>
    <name evidence="3" type="ordered locus">Ngar_c06360</name>
</gene>
<feature type="domain" description="Luciferase-like" evidence="2">
    <location>
        <begin position="9"/>
        <end position="302"/>
    </location>
</feature>
<evidence type="ECO:0000313" key="4">
    <source>
        <dbReference type="Proteomes" id="UP000008037"/>
    </source>
</evidence>
<proteinExistence type="predicted"/>
<dbReference type="InterPro" id="IPR050564">
    <property type="entry name" value="F420-G6PD/mer"/>
</dbReference>